<dbReference type="OrthoDB" id="8693905at2759"/>
<sequence length="106" mass="11652">MAPESIRDGRFSCGSDLWALGAVASELFTGRPPWSHLEAHQLPALLYRIANHPEEHPVIPAHASAAAQDFMARCFRPEPGDRGTAASLLRHPFLTLERRGRQTAGE</sequence>
<dbReference type="InterPro" id="IPR052751">
    <property type="entry name" value="Plant_MAPKKK"/>
</dbReference>
<organism evidence="2 3">
    <name type="scientific">Trypanosoma conorhini</name>
    <dbReference type="NCBI Taxonomy" id="83891"/>
    <lineage>
        <taxon>Eukaryota</taxon>
        <taxon>Discoba</taxon>
        <taxon>Euglenozoa</taxon>
        <taxon>Kinetoplastea</taxon>
        <taxon>Metakinetoplastina</taxon>
        <taxon>Trypanosomatida</taxon>
        <taxon>Trypanosomatidae</taxon>
        <taxon>Trypanosoma</taxon>
    </lineage>
</organism>
<dbReference type="GO" id="GO:0004672">
    <property type="term" value="F:protein kinase activity"/>
    <property type="evidence" value="ECO:0007669"/>
    <property type="project" value="InterPro"/>
</dbReference>
<gene>
    <name evidence="2" type="ORF">Tco025E_04534</name>
</gene>
<dbReference type="PROSITE" id="PS50011">
    <property type="entry name" value="PROTEIN_KINASE_DOM"/>
    <property type="match status" value="1"/>
</dbReference>
<comment type="caution">
    <text evidence="2">The sequence shown here is derived from an EMBL/GenBank/DDBJ whole genome shotgun (WGS) entry which is preliminary data.</text>
</comment>
<dbReference type="SUPFAM" id="SSF56112">
    <property type="entry name" value="Protein kinase-like (PK-like)"/>
    <property type="match status" value="1"/>
</dbReference>
<dbReference type="EMBL" id="MKKU01000224">
    <property type="protein sequence ID" value="RNF18726.1"/>
    <property type="molecule type" value="Genomic_DNA"/>
</dbReference>
<dbReference type="Pfam" id="PF00069">
    <property type="entry name" value="Pkinase"/>
    <property type="match status" value="1"/>
</dbReference>
<feature type="domain" description="Protein kinase" evidence="1">
    <location>
        <begin position="1"/>
        <end position="94"/>
    </location>
</feature>
<keyword evidence="3" id="KW-1185">Reference proteome</keyword>
<dbReference type="GO" id="GO:0007165">
    <property type="term" value="P:signal transduction"/>
    <property type="evidence" value="ECO:0007669"/>
    <property type="project" value="TreeGrafter"/>
</dbReference>
<reference evidence="2 3" key="1">
    <citation type="journal article" date="2018" name="BMC Genomics">
        <title>Genomic comparison of Trypanosoma conorhini and Trypanosoma rangeli to Trypanosoma cruzi strains of high and low virulence.</title>
        <authorList>
            <person name="Bradwell K.R."/>
            <person name="Koparde V.N."/>
            <person name="Matveyev A.V."/>
            <person name="Serrano M.G."/>
            <person name="Alves J.M."/>
            <person name="Parikh H."/>
            <person name="Huang B."/>
            <person name="Lee V."/>
            <person name="Espinosa-Alvarez O."/>
            <person name="Ortiz P.A."/>
            <person name="Costa-Martins A.G."/>
            <person name="Teixeira M.M."/>
            <person name="Buck G.A."/>
        </authorList>
    </citation>
    <scope>NUCLEOTIDE SEQUENCE [LARGE SCALE GENOMIC DNA]</scope>
    <source>
        <strain evidence="2 3">025E</strain>
    </source>
</reference>
<dbReference type="PANTHER" id="PTHR48011:SF4">
    <property type="entry name" value="MITOGEN-ACTIVATED PROTEIN KINASE KINASE KINASE 19"/>
    <property type="match status" value="1"/>
</dbReference>
<dbReference type="GeneID" id="40318145"/>
<dbReference type="AlphaFoldDB" id="A0A3R7L335"/>
<keyword evidence="2" id="KW-0418">Kinase</keyword>
<dbReference type="PANTHER" id="PTHR48011">
    <property type="entry name" value="CCR4-NOT TRANSCRIPTIONAL COMPLEX SUBUNIT CAF120-RELATED"/>
    <property type="match status" value="1"/>
</dbReference>
<keyword evidence="2" id="KW-0808">Transferase</keyword>
<dbReference type="RefSeq" id="XP_029228579.1">
    <property type="nucleotide sequence ID" value="XM_029371444.1"/>
</dbReference>
<accession>A0A3R7L335</accession>
<dbReference type="GO" id="GO:0005524">
    <property type="term" value="F:ATP binding"/>
    <property type="evidence" value="ECO:0007669"/>
    <property type="project" value="InterPro"/>
</dbReference>
<protein>
    <submittedName>
        <fullName evidence="2">Protein kinase</fullName>
    </submittedName>
</protein>
<name>A0A3R7L335_9TRYP</name>
<evidence type="ECO:0000313" key="3">
    <source>
        <dbReference type="Proteomes" id="UP000284403"/>
    </source>
</evidence>
<evidence type="ECO:0000259" key="1">
    <source>
        <dbReference type="PROSITE" id="PS50011"/>
    </source>
</evidence>
<proteinExistence type="predicted"/>
<dbReference type="Proteomes" id="UP000284403">
    <property type="component" value="Unassembled WGS sequence"/>
</dbReference>
<dbReference type="InterPro" id="IPR011009">
    <property type="entry name" value="Kinase-like_dom_sf"/>
</dbReference>
<evidence type="ECO:0000313" key="2">
    <source>
        <dbReference type="EMBL" id="RNF18726.1"/>
    </source>
</evidence>
<dbReference type="InterPro" id="IPR000719">
    <property type="entry name" value="Prot_kinase_dom"/>
</dbReference>
<dbReference type="Gene3D" id="1.10.510.10">
    <property type="entry name" value="Transferase(Phosphotransferase) domain 1"/>
    <property type="match status" value="1"/>
</dbReference>